<name>A0ABV0NHI7_9TELE</name>
<dbReference type="SMART" id="SM00320">
    <property type="entry name" value="WD40"/>
    <property type="match status" value="4"/>
</dbReference>
<dbReference type="PANTHER" id="PTHR19848:SF6">
    <property type="entry name" value="E3 UBIQUITIN-PROTEIN LIGASE TRAF7"/>
    <property type="match status" value="1"/>
</dbReference>
<feature type="repeat" description="WD" evidence="3">
    <location>
        <begin position="266"/>
        <end position="309"/>
    </location>
</feature>
<evidence type="ECO:0000256" key="4">
    <source>
        <dbReference type="SAM" id="Coils"/>
    </source>
</evidence>
<dbReference type="Proteomes" id="UP001476798">
    <property type="component" value="Unassembled WGS sequence"/>
</dbReference>
<keyword evidence="4" id="KW-0175">Coiled coil</keyword>
<feature type="coiled-coil region" evidence="4">
    <location>
        <begin position="68"/>
        <end position="102"/>
    </location>
</feature>
<gene>
    <name evidence="5" type="primary">TRAF7</name>
    <name evidence="5" type="ORF">GOODEAATRI_004789</name>
</gene>
<dbReference type="InterPro" id="IPR001680">
    <property type="entry name" value="WD40_rpt"/>
</dbReference>
<organism evidence="5 6">
    <name type="scientific">Goodea atripinnis</name>
    <dbReference type="NCBI Taxonomy" id="208336"/>
    <lineage>
        <taxon>Eukaryota</taxon>
        <taxon>Metazoa</taxon>
        <taxon>Chordata</taxon>
        <taxon>Craniata</taxon>
        <taxon>Vertebrata</taxon>
        <taxon>Euteleostomi</taxon>
        <taxon>Actinopterygii</taxon>
        <taxon>Neopterygii</taxon>
        <taxon>Teleostei</taxon>
        <taxon>Neoteleostei</taxon>
        <taxon>Acanthomorphata</taxon>
        <taxon>Ovalentaria</taxon>
        <taxon>Atherinomorphae</taxon>
        <taxon>Cyprinodontiformes</taxon>
        <taxon>Goodeidae</taxon>
        <taxon>Goodea</taxon>
    </lineage>
</organism>
<sequence>MNLEAHLKECEHIKCPHSKYGCIFIGNQDTYETHLEVCKFEGLKEFLQQTDDRFHEMQLALSQKDQDIAFLRSMLGKLSEKLDQLEKNLELKFDMLDENQSKLSEDLMEFRRDASMLNDELSHINARLNMGILGCKNLTLCPQLFYTFIDSPKENTNPLCLVSQPMTHSRSSNVWDIQTLQKVNTIRAHDNPVCTLVSSHNMLFSGSLKAIKVWDIVGTELKLKKELTGLNHWVRALVASQNHLYSGSYQTIKVWDIESKEQVRTLTGHVGTVYALAVISTPDQTKVFSASYDRSLRVWSMDNMICTQTLLRHQGSVTALAVSRGRLFSGAVDSTVKVKPIHGSTSASLCVPFFKATKIPSVEASVS</sequence>
<keyword evidence="1 3" id="KW-0853">WD repeat</keyword>
<dbReference type="InterPro" id="IPR036322">
    <property type="entry name" value="WD40_repeat_dom_sf"/>
</dbReference>
<reference evidence="5 6" key="1">
    <citation type="submission" date="2021-06" db="EMBL/GenBank/DDBJ databases">
        <authorList>
            <person name="Palmer J.M."/>
        </authorList>
    </citation>
    <scope>NUCLEOTIDE SEQUENCE [LARGE SCALE GENOMIC DNA]</scope>
    <source>
        <strain evidence="5 6">GA_2019</strain>
        <tissue evidence="5">Muscle</tissue>
    </source>
</reference>
<evidence type="ECO:0000256" key="3">
    <source>
        <dbReference type="PROSITE-ProRule" id="PRU00221"/>
    </source>
</evidence>
<dbReference type="SUPFAM" id="SSF49599">
    <property type="entry name" value="TRAF domain-like"/>
    <property type="match status" value="1"/>
</dbReference>
<dbReference type="SUPFAM" id="SSF50978">
    <property type="entry name" value="WD40 repeat-like"/>
    <property type="match status" value="1"/>
</dbReference>
<dbReference type="Gene3D" id="2.130.10.10">
    <property type="entry name" value="YVTN repeat-like/Quinoprotein amine dehydrogenase"/>
    <property type="match status" value="1"/>
</dbReference>
<keyword evidence="6" id="KW-1185">Reference proteome</keyword>
<dbReference type="InterPro" id="IPR015943">
    <property type="entry name" value="WD40/YVTN_repeat-like_dom_sf"/>
</dbReference>
<dbReference type="Pfam" id="PF00400">
    <property type="entry name" value="WD40"/>
    <property type="match status" value="3"/>
</dbReference>
<evidence type="ECO:0000256" key="2">
    <source>
        <dbReference type="ARBA" id="ARBA00022737"/>
    </source>
</evidence>
<evidence type="ECO:0000313" key="6">
    <source>
        <dbReference type="Proteomes" id="UP001476798"/>
    </source>
</evidence>
<evidence type="ECO:0000256" key="1">
    <source>
        <dbReference type="ARBA" id="ARBA00022574"/>
    </source>
</evidence>
<evidence type="ECO:0000313" key="5">
    <source>
        <dbReference type="EMBL" id="MEQ2170873.1"/>
    </source>
</evidence>
<proteinExistence type="predicted"/>
<dbReference type="PANTHER" id="PTHR19848">
    <property type="entry name" value="WD40 REPEAT PROTEIN"/>
    <property type="match status" value="1"/>
</dbReference>
<dbReference type="PROSITE" id="PS50082">
    <property type="entry name" value="WD_REPEATS_2"/>
    <property type="match status" value="1"/>
</dbReference>
<comment type="caution">
    <text evidence="5">The sequence shown here is derived from an EMBL/GenBank/DDBJ whole genome shotgun (WGS) entry which is preliminary data.</text>
</comment>
<protein>
    <submittedName>
        <fullName evidence="5">E3 ubiquitin-protein ligase traf7</fullName>
    </submittedName>
</protein>
<keyword evidence="2" id="KW-0677">Repeat</keyword>
<accession>A0ABV0NHI7</accession>
<dbReference type="EMBL" id="JAHRIO010040186">
    <property type="protein sequence ID" value="MEQ2170873.1"/>
    <property type="molecule type" value="Genomic_DNA"/>
</dbReference>